<keyword evidence="3" id="KW-1185">Reference proteome</keyword>
<organism evidence="2 3">
    <name type="scientific">Acinetobacter gerneri DSM 14967 = CIP 107464 = MTCC 9824</name>
    <dbReference type="NCBI Taxonomy" id="1120926"/>
    <lineage>
        <taxon>Bacteria</taxon>
        <taxon>Pseudomonadati</taxon>
        <taxon>Pseudomonadota</taxon>
        <taxon>Gammaproteobacteria</taxon>
        <taxon>Moraxellales</taxon>
        <taxon>Moraxellaceae</taxon>
        <taxon>Acinetobacter</taxon>
    </lineage>
</organism>
<evidence type="ECO:0000313" key="3">
    <source>
        <dbReference type="Proteomes" id="UP000013117"/>
    </source>
</evidence>
<proteinExistence type="predicted"/>
<dbReference type="PATRIC" id="fig|1120926.3.peg.3594"/>
<feature type="chain" id="PRO_5004136668" evidence="1">
    <location>
        <begin position="22"/>
        <end position="287"/>
    </location>
</feature>
<dbReference type="EMBL" id="APPN01000080">
    <property type="protein sequence ID" value="ENV32312.1"/>
    <property type="molecule type" value="Genomic_DNA"/>
</dbReference>
<accession>N8Y6C4</accession>
<evidence type="ECO:0000313" key="2">
    <source>
        <dbReference type="EMBL" id="ENV32312.1"/>
    </source>
</evidence>
<evidence type="ECO:0000256" key="1">
    <source>
        <dbReference type="SAM" id="SignalP"/>
    </source>
</evidence>
<keyword evidence="1" id="KW-0732">Signal</keyword>
<reference evidence="2 3" key="1">
    <citation type="submission" date="2013-02" db="EMBL/GenBank/DDBJ databases">
        <title>The Genome Sequence of Acinetobacter gerneri CIP 107464.</title>
        <authorList>
            <consortium name="The Broad Institute Genome Sequencing Platform"/>
            <consortium name="The Broad Institute Genome Sequencing Center for Infectious Disease"/>
            <person name="Cerqueira G."/>
            <person name="Feldgarden M."/>
            <person name="Courvalin P."/>
            <person name="Perichon B."/>
            <person name="Grillot-Courvalin C."/>
            <person name="Clermont D."/>
            <person name="Rocha E."/>
            <person name="Yoon E.-J."/>
            <person name="Nemec A."/>
            <person name="Walker B."/>
            <person name="Young S.K."/>
            <person name="Zeng Q."/>
            <person name="Gargeya S."/>
            <person name="Fitzgerald M."/>
            <person name="Haas B."/>
            <person name="Abouelleil A."/>
            <person name="Alvarado L."/>
            <person name="Arachchi H.M."/>
            <person name="Berlin A.M."/>
            <person name="Chapman S.B."/>
            <person name="Dewar J."/>
            <person name="Goldberg J."/>
            <person name="Griggs A."/>
            <person name="Gujja S."/>
            <person name="Hansen M."/>
            <person name="Howarth C."/>
            <person name="Imamovic A."/>
            <person name="Larimer J."/>
            <person name="McCowan C."/>
            <person name="Murphy C."/>
            <person name="Neiman D."/>
            <person name="Pearson M."/>
            <person name="Priest M."/>
            <person name="Roberts A."/>
            <person name="Saif S."/>
            <person name="Shea T."/>
            <person name="Sisk P."/>
            <person name="Sykes S."/>
            <person name="Wortman J."/>
            <person name="Nusbaum C."/>
            <person name="Birren B."/>
        </authorList>
    </citation>
    <scope>NUCLEOTIDE SEQUENCE [LARGE SCALE GENOMIC DNA]</scope>
    <source>
        <strain evidence="2 3">CIP 107464</strain>
    </source>
</reference>
<comment type="caution">
    <text evidence="2">The sequence shown here is derived from an EMBL/GenBank/DDBJ whole genome shotgun (WGS) entry which is preliminary data.</text>
</comment>
<dbReference type="Proteomes" id="UP000013117">
    <property type="component" value="Unassembled WGS sequence"/>
</dbReference>
<name>N8Y6C4_9GAMM</name>
<gene>
    <name evidence="2" type="ORF">F960_03706</name>
</gene>
<sequence length="287" mass="32963">MKINNKLVFIFFIMHSAFSWGYSCPANQYFTKHHTQNMYPNSVLWLQQHTGTNIGSVAAKSKTDTVPFNLKTTTLNNEIKLVPKQPYLKNTEYTLVNKYLEQQYSAEDLTFKISDHPPVVQPRLEAAPTLEKYQYHQGDMQTGPSGEMQFKFRANLDPADYLVRLKVSQSNDFSAASEYILEPFQTQKADHLSDKSDAVLTHVRSYFDACHWGVRFQENDHFWIKMDLISHQGDLITSPFPASEIIIAPEPKAVASKPVDDIHTANFWQKLLIKIKSFFISLFSFLG</sequence>
<dbReference type="PROSITE" id="PS51257">
    <property type="entry name" value="PROKAR_LIPOPROTEIN"/>
    <property type="match status" value="1"/>
</dbReference>
<feature type="signal peptide" evidence="1">
    <location>
        <begin position="1"/>
        <end position="21"/>
    </location>
</feature>
<protein>
    <submittedName>
        <fullName evidence="2">Uncharacterized protein</fullName>
    </submittedName>
</protein>
<dbReference type="HOGENOM" id="CLU_968481_0_0_6"/>
<dbReference type="STRING" id="202952.GCA_000747725_03802"/>
<dbReference type="AlphaFoldDB" id="N8Y6C4"/>